<dbReference type="Pfam" id="PF25240">
    <property type="entry name" value="PUB2_N"/>
    <property type="match status" value="1"/>
</dbReference>
<dbReference type="FunFam" id="3.60.40.10:FF:000291">
    <property type="entry name" value="Protein phosphatase 2C 50"/>
    <property type="match status" value="1"/>
</dbReference>
<dbReference type="Gene3D" id="3.30.40.10">
    <property type="entry name" value="Zinc/RING finger domain, C3HC4 (zinc finger)"/>
    <property type="match status" value="1"/>
</dbReference>
<feature type="compositionally biased region" description="Basic and acidic residues" evidence="9">
    <location>
        <begin position="686"/>
        <end position="695"/>
    </location>
</feature>
<evidence type="ECO:0000256" key="2">
    <source>
        <dbReference type="ARBA" id="ARBA00004906"/>
    </source>
</evidence>
<feature type="repeat" description="ARM" evidence="8">
    <location>
        <begin position="904"/>
        <end position="946"/>
    </location>
</feature>
<dbReference type="SMART" id="SM00504">
    <property type="entry name" value="Ubox"/>
    <property type="match status" value="1"/>
</dbReference>
<keyword evidence="4" id="KW-0677">Repeat</keyword>
<dbReference type="InterPro" id="IPR013083">
    <property type="entry name" value="Znf_RING/FYVE/PHD"/>
</dbReference>
<feature type="domain" description="U-box" evidence="10">
    <location>
        <begin position="547"/>
        <end position="621"/>
    </location>
</feature>
<dbReference type="CDD" id="cd16664">
    <property type="entry name" value="RING-Ubox_PUB"/>
    <property type="match status" value="1"/>
</dbReference>
<gene>
    <name evidence="12" type="ORF">Cni_G08011</name>
</gene>
<dbReference type="InterPro" id="IPR016024">
    <property type="entry name" value="ARM-type_fold"/>
</dbReference>
<dbReference type="SMART" id="SM00185">
    <property type="entry name" value="ARM"/>
    <property type="match status" value="5"/>
</dbReference>
<name>A0AAQ3K1E4_9LILI</name>
<keyword evidence="3" id="KW-0808">Transferase</keyword>
<comment type="catalytic activity">
    <reaction evidence="1">
        <text>S-ubiquitinyl-[E2 ubiquitin-conjugating enzyme]-L-cysteine + [acceptor protein]-L-lysine = [E2 ubiquitin-conjugating enzyme]-L-cysteine + N(6)-ubiquitinyl-[acceptor protein]-L-lysine.</text>
        <dbReference type="EC" id="2.3.2.27"/>
    </reaction>
</comment>
<dbReference type="PROSITE" id="PS51698">
    <property type="entry name" value="U_BOX"/>
    <property type="match status" value="1"/>
</dbReference>
<dbReference type="InterPro" id="IPR057314">
    <property type="entry name" value="PUB2-4-like_N"/>
</dbReference>
<accession>A0AAQ3K1E4</accession>
<feature type="region of interest" description="Disordered" evidence="9">
    <location>
        <begin position="729"/>
        <end position="827"/>
    </location>
</feature>
<comment type="catalytic activity">
    <reaction evidence="6">
        <text>O-phospho-L-seryl-[protein] + H2O = L-seryl-[protein] + phosphate</text>
        <dbReference type="Rhea" id="RHEA:20629"/>
        <dbReference type="Rhea" id="RHEA-COMP:9863"/>
        <dbReference type="Rhea" id="RHEA-COMP:11604"/>
        <dbReference type="ChEBI" id="CHEBI:15377"/>
        <dbReference type="ChEBI" id="CHEBI:29999"/>
        <dbReference type="ChEBI" id="CHEBI:43474"/>
        <dbReference type="ChEBI" id="CHEBI:83421"/>
        <dbReference type="EC" id="3.1.3.16"/>
    </reaction>
</comment>
<evidence type="ECO:0000313" key="13">
    <source>
        <dbReference type="Proteomes" id="UP001327560"/>
    </source>
</evidence>
<dbReference type="Gene3D" id="3.60.40.10">
    <property type="entry name" value="PPM-type phosphatase domain"/>
    <property type="match status" value="1"/>
</dbReference>
<evidence type="ECO:0000256" key="5">
    <source>
        <dbReference type="ARBA" id="ARBA00022786"/>
    </source>
</evidence>
<dbReference type="InterPro" id="IPR011989">
    <property type="entry name" value="ARM-like"/>
</dbReference>
<dbReference type="EMBL" id="CP136891">
    <property type="protein sequence ID" value="WOK99299.1"/>
    <property type="molecule type" value="Genomic_DNA"/>
</dbReference>
<dbReference type="GO" id="GO:0004722">
    <property type="term" value="F:protein serine/threonine phosphatase activity"/>
    <property type="evidence" value="ECO:0007669"/>
    <property type="project" value="UniProtKB-EC"/>
</dbReference>
<keyword evidence="13" id="KW-1185">Reference proteome</keyword>
<dbReference type="InterPro" id="IPR036457">
    <property type="entry name" value="PPM-type-like_dom_sf"/>
</dbReference>
<dbReference type="SUPFAM" id="SSF57850">
    <property type="entry name" value="RING/U-box"/>
    <property type="match status" value="1"/>
</dbReference>
<dbReference type="SMART" id="SM00332">
    <property type="entry name" value="PP2Cc"/>
    <property type="match status" value="1"/>
</dbReference>
<feature type="repeat" description="ARM" evidence="8">
    <location>
        <begin position="1027"/>
        <end position="1068"/>
    </location>
</feature>
<evidence type="ECO:0000256" key="7">
    <source>
        <dbReference type="ARBA" id="ARBA00048336"/>
    </source>
</evidence>
<feature type="compositionally biased region" description="Polar residues" evidence="9">
    <location>
        <begin position="784"/>
        <end position="817"/>
    </location>
</feature>
<feature type="domain" description="PPM-type phosphatase" evidence="11">
    <location>
        <begin position="1"/>
        <end position="225"/>
    </location>
</feature>
<dbReference type="Gene3D" id="1.25.10.10">
    <property type="entry name" value="Leucine-rich Repeat Variant"/>
    <property type="match status" value="1"/>
</dbReference>
<dbReference type="PROSITE" id="PS50176">
    <property type="entry name" value="ARM_REPEAT"/>
    <property type="match status" value="3"/>
</dbReference>
<evidence type="ECO:0000256" key="9">
    <source>
        <dbReference type="SAM" id="MobiDB-lite"/>
    </source>
</evidence>
<comment type="pathway">
    <text evidence="2">Protein modification; protein ubiquitination.</text>
</comment>
<dbReference type="InterPro" id="IPR045210">
    <property type="entry name" value="RING-Ubox_PUB"/>
</dbReference>
<dbReference type="Pfam" id="PF04564">
    <property type="entry name" value="U-box"/>
    <property type="match status" value="1"/>
</dbReference>
<evidence type="ECO:0000259" key="10">
    <source>
        <dbReference type="PROSITE" id="PS51698"/>
    </source>
</evidence>
<proteinExistence type="predicted"/>
<evidence type="ECO:0000256" key="4">
    <source>
        <dbReference type="ARBA" id="ARBA00022737"/>
    </source>
</evidence>
<dbReference type="PANTHER" id="PTHR23315:SF7">
    <property type="entry name" value="U-BOX DOMAIN-CONTAINING PROTEIN 4"/>
    <property type="match status" value="1"/>
</dbReference>
<keyword evidence="5" id="KW-0833">Ubl conjugation pathway</keyword>
<dbReference type="Pfam" id="PF25598">
    <property type="entry name" value="ARM_PUB"/>
    <property type="match status" value="1"/>
</dbReference>
<feature type="compositionally biased region" description="Polar residues" evidence="9">
    <location>
        <begin position="672"/>
        <end position="682"/>
    </location>
</feature>
<dbReference type="InterPro" id="IPR001932">
    <property type="entry name" value="PPM-type_phosphatase-like_dom"/>
</dbReference>
<dbReference type="PROSITE" id="PS51746">
    <property type="entry name" value="PPM_2"/>
    <property type="match status" value="1"/>
</dbReference>
<dbReference type="SUPFAM" id="SSF48371">
    <property type="entry name" value="ARM repeat"/>
    <property type="match status" value="1"/>
</dbReference>
<dbReference type="FunFam" id="3.30.40.10:FF:000218">
    <property type="entry name" value="RING-type E3 ubiquitin transferase"/>
    <property type="match status" value="1"/>
</dbReference>
<feature type="compositionally biased region" description="Polar residues" evidence="9">
    <location>
        <begin position="732"/>
        <end position="757"/>
    </location>
</feature>
<reference evidence="12 13" key="1">
    <citation type="submission" date="2023-10" db="EMBL/GenBank/DDBJ databases">
        <title>Chromosome-scale genome assembly provides insights into flower coloration mechanisms of Canna indica.</title>
        <authorList>
            <person name="Li C."/>
        </authorList>
    </citation>
    <scope>NUCLEOTIDE SEQUENCE [LARGE SCALE GENOMIC DNA]</scope>
    <source>
        <tissue evidence="12">Flower</tissue>
    </source>
</reference>
<dbReference type="AlphaFoldDB" id="A0AAQ3K1E4"/>
<evidence type="ECO:0000313" key="12">
    <source>
        <dbReference type="EMBL" id="WOK99299.1"/>
    </source>
</evidence>
<dbReference type="InterPro" id="IPR003613">
    <property type="entry name" value="Ubox_domain"/>
</dbReference>
<evidence type="ECO:0000256" key="6">
    <source>
        <dbReference type="ARBA" id="ARBA00047761"/>
    </source>
</evidence>
<evidence type="ECO:0000256" key="1">
    <source>
        <dbReference type="ARBA" id="ARBA00000900"/>
    </source>
</evidence>
<evidence type="ECO:0000259" key="11">
    <source>
        <dbReference type="PROSITE" id="PS51746"/>
    </source>
</evidence>
<feature type="repeat" description="ARM" evidence="8">
    <location>
        <begin position="986"/>
        <end position="1028"/>
    </location>
</feature>
<dbReference type="Pfam" id="PF00481">
    <property type="entry name" value="PP2C"/>
    <property type="match status" value="1"/>
</dbReference>
<dbReference type="PANTHER" id="PTHR23315">
    <property type="entry name" value="U BOX DOMAIN-CONTAINING"/>
    <property type="match status" value="1"/>
</dbReference>
<dbReference type="CDD" id="cd00143">
    <property type="entry name" value="PP2Cc"/>
    <property type="match status" value="1"/>
</dbReference>
<comment type="catalytic activity">
    <reaction evidence="7">
        <text>O-phospho-L-threonyl-[protein] + H2O = L-threonyl-[protein] + phosphate</text>
        <dbReference type="Rhea" id="RHEA:47004"/>
        <dbReference type="Rhea" id="RHEA-COMP:11060"/>
        <dbReference type="Rhea" id="RHEA-COMP:11605"/>
        <dbReference type="ChEBI" id="CHEBI:15377"/>
        <dbReference type="ChEBI" id="CHEBI:30013"/>
        <dbReference type="ChEBI" id="CHEBI:43474"/>
        <dbReference type="ChEBI" id="CHEBI:61977"/>
        <dbReference type="EC" id="3.1.3.16"/>
    </reaction>
</comment>
<dbReference type="InterPro" id="IPR000225">
    <property type="entry name" value="Armadillo"/>
</dbReference>
<dbReference type="Proteomes" id="UP001327560">
    <property type="component" value="Chromosome 2"/>
</dbReference>
<feature type="region of interest" description="Disordered" evidence="9">
    <location>
        <begin position="651"/>
        <end position="699"/>
    </location>
</feature>
<dbReference type="GO" id="GO:0016567">
    <property type="term" value="P:protein ubiquitination"/>
    <property type="evidence" value="ECO:0007669"/>
    <property type="project" value="InterPro"/>
</dbReference>
<dbReference type="GO" id="GO:0061630">
    <property type="term" value="F:ubiquitin protein ligase activity"/>
    <property type="evidence" value="ECO:0007669"/>
    <property type="project" value="UniProtKB-EC"/>
</dbReference>
<dbReference type="InterPro" id="IPR058678">
    <property type="entry name" value="ARM_PUB"/>
</dbReference>
<organism evidence="12 13">
    <name type="scientific">Canna indica</name>
    <name type="common">Indian-shot</name>
    <dbReference type="NCBI Taxonomy" id="4628"/>
    <lineage>
        <taxon>Eukaryota</taxon>
        <taxon>Viridiplantae</taxon>
        <taxon>Streptophyta</taxon>
        <taxon>Embryophyta</taxon>
        <taxon>Tracheophyta</taxon>
        <taxon>Spermatophyta</taxon>
        <taxon>Magnoliopsida</taxon>
        <taxon>Liliopsida</taxon>
        <taxon>Zingiberales</taxon>
        <taxon>Cannaceae</taxon>
        <taxon>Canna</taxon>
    </lineage>
</organism>
<evidence type="ECO:0000256" key="3">
    <source>
        <dbReference type="ARBA" id="ARBA00022679"/>
    </source>
</evidence>
<sequence length="1147" mass="126169">MVADYCAKRIHEVVAEEWDRIQNPECWKRRWEVAFHQGFARVDDEIIAEAVAPDIVGSTAIVVVLSGCHIISSNCGDSRAVLCRGSQRIQLTADHKPDREDELTRIESLGGRVINWQGPRISGVLAVSRSIGDRYMRPWVIPVPEVTFMPRSENDECLILASDGLWDVMSIEEVGDITCRLLRWHRRNGLVDGAPPPAQAVANHLTELAYQKNSSDNISVVYVPLQLRLLGQFFIEPYSSSVIVPSNQTLHKNLNVALQHMLQPIWVLQGQSTATLLRAPPSASASAAIRDRGRTVIWQRFCRSISVFLFQGPHGMDSANGIMEMKELLDSTTKFHFLSSSNNVKADLVQRYYQTIDRILERFKPVCDEIAASEVSLGEQLVNMLEELDGAVNEAKELLVSWHPMMSKIHFVLQIEKVVLKICTSTLEINKLVTSVLPCAASAIIEECSEYMDEERISNIIDKAIRDHAQKDRPRPEHLDMISKTLSLSSNQELLMEVVALEKLGAKVGCKEMQAETENTDHIISLVTYMHNYLVKDKQLHSINGVAIPADFCCPLSLELMSDPVIVASGQTYERAFIRKWLDQGFNVCPRTRQTLGHTNLIPNYTVKALIANWCESNNIKLPDPIKSMGWNLPSLVKSIDTSASSWVSHSGNSANVHHLRSPEHEKVITSPRDSNSSNGVPQETYRIDKPESPLHRSLSGSSLLQIANGSKEDVSALSLVCMEGNKESGLEQKNISSSSQTANQSKIDSEPSTVSEQFACHKTHNRTESASSALSRHNHFKGTGSTNALSRVSSDLTQYSSDTSVEVTQDGMASSNSRREPEFASPLGEIRNENIWRRAPVPRFISSQSADSRPDLSGVESQVRKLIEDLRSDSVDIQRKATEELRLLAKHNTENRVVIANCGAISLLVGLLHSTDPRTQENAVTTLLNLSINDNNKIAIANADAIDPLIYVLETGNPEAKENSAATLFSLSVIEENKVRIGRSGAIKPLVELLANGTPRGKKDAATALFNLSIYHENKLRVVQAGAVKHLVELMDPAAGMVDKAVAVLANLATITEGRNAIGQANGIPVLVEVVELGSARGKENAASALLQLCTNNGRFCSLVLQEGAVPPLVALSQSGTPRAKEKAQALLSYFRNQRHGSAGRG</sequence>
<evidence type="ECO:0000256" key="8">
    <source>
        <dbReference type="PROSITE-ProRule" id="PRU00259"/>
    </source>
</evidence>
<dbReference type="SUPFAM" id="SSF81606">
    <property type="entry name" value="PP2C-like"/>
    <property type="match status" value="1"/>
</dbReference>
<dbReference type="FunFam" id="1.25.10.10:FF:000082">
    <property type="entry name" value="RING-type E3 ubiquitin transferase"/>
    <property type="match status" value="1"/>
</dbReference>
<protein>
    <submittedName>
        <fullName evidence="12">U-box domain-containing protein 4 isoform X2</fullName>
    </submittedName>
</protein>